<dbReference type="PANTHER" id="PTHR47739:SF1">
    <property type="entry name" value="TRNA1(VAL) (ADENINE(37)-N6)-METHYLTRANSFERASE"/>
    <property type="match status" value="1"/>
</dbReference>
<dbReference type="EMBL" id="FUXI01000042">
    <property type="protein sequence ID" value="SKA12401.1"/>
    <property type="molecule type" value="Genomic_DNA"/>
</dbReference>
<feature type="domain" description="Methyltransferase small" evidence="1">
    <location>
        <begin position="18"/>
        <end position="173"/>
    </location>
</feature>
<dbReference type="InterPro" id="IPR029063">
    <property type="entry name" value="SAM-dependent_MTases_sf"/>
</dbReference>
<accession>A0A1T4R9V1</accession>
<keyword evidence="3" id="KW-1185">Reference proteome</keyword>
<reference evidence="2 3" key="1">
    <citation type="submission" date="2017-02" db="EMBL/GenBank/DDBJ databases">
        <authorList>
            <person name="Peterson S.W."/>
        </authorList>
    </citation>
    <scope>NUCLEOTIDE SEQUENCE [LARGE SCALE GENOMIC DNA]</scope>
    <source>
        <strain evidence="2 3">ATCC BAA-1030</strain>
    </source>
</reference>
<dbReference type="GO" id="GO:0003676">
    <property type="term" value="F:nucleic acid binding"/>
    <property type="evidence" value="ECO:0007669"/>
    <property type="project" value="InterPro"/>
</dbReference>
<dbReference type="OrthoDB" id="9777257at2"/>
<keyword evidence="2" id="KW-0808">Transferase</keyword>
<dbReference type="InterPro" id="IPR002052">
    <property type="entry name" value="DNA_methylase_N6_adenine_CS"/>
</dbReference>
<sequence>MVKLYDDERVDQLFAEDIKVIQSSSVFSYSIDSILLANFPRLPQKENQLIVDLCAGNGAVGLFASKKTKTPIVQIEIQERLADMARRSVELNNLEHQITVHTLDLKESLRVITHDSADMILVNPPYFKHEKESKKNPNPYFAIARHEISATLEDIVKMSSVLLKTNGRLAMVHRPDRLLEIFDVLRKYKIAPKRVQFIYPKKTGQSNTVLIEGIKNGSTEGLRILPPLVVHDENGEYTKEAMKIYYGN</sequence>
<dbReference type="Pfam" id="PF05175">
    <property type="entry name" value="MTS"/>
    <property type="match status" value="1"/>
</dbReference>
<evidence type="ECO:0000259" key="1">
    <source>
        <dbReference type="Pfam" id="PF05175"/>
    </source>
</evidence>
<keyword evidence="2" id="KW-0489">Methyltransferase</keyword>
<dbReference type="PROSITE" id="PS00092">
    <property type="entry name" value="N6_MTASE"/>
    <property type="match status" value="1"/>
</dbReference>
<gene>
    <name evidence="2" type="ORF">SAMN02745116_02487</name>
</gene>
<dbReference type="Gene3D" id="3.40.50.150">
    <property type="entry name" value="Vaccinia Virus protein VP39"/>
    <property type="match status" value="1"/>
</dbReference>
<dbReference type="GO" id="GO:0032259">
    <property type="term" value="P:methylation"/>
    <property type="evidence" value="ECO:0007669"/>
    <property type="project" value="UniProtKB-KW"/>
</dbReference>
<dbReference type="GO" id="GO:0008170">
    <property type="term" value="F:N-methyltransferase activity"/>
    <property type="evidence" value="ECO:0007669"/>
    <property type="project" value="UniProtKB-ARBA"/>
</dbReference>
<organism evidence="2 3">
    <name type="scientific">Pilibacter termitis</name>
    <dbReference type="NCBI Taxonomy" id="263852"/>
    <lineage>
        <taxon>Bacteria</taxon>
        <taxon>Bacillati</taxon>
        <taxon>Bacillota</taxon>
        <taxon>Bacilli</taxon>
        <taxon>Lactobacillales</taxon>
        <taxon>Enterococcaceae</taxon>
        <taxon>Pilibacter</taxon>
    </lineage>
</organism>
<dbReference type="RefSeq" id="WP_078808372.1">
    <property type="nucleotide sequence ID" value="NZ_FUXI01000042.1"/>
</dbReference>
<proteinExistence type="predicted"/>
<dbReference type="CDD" id="cd02440">
    <property type="entry name" value="AdoMet_MTases"/>
    <property type="match status" value="1"/>
</dbReference>
<dbReference type="PANTHER" id="PTHR47739">
    <property type="entry name" value="TRNA1(VAL) (ADENINE(37)-N6)-METHYLTRANSFERASE"/>
    <property type="match status" value="1"/>
</dbReference>
<dbReference type="GO" id="GO:0008757">
    <property type="term" value="F:S-adenosylmethionine-dependent methyltransferase activity"/>
    <property type="evidence" value="ECO:0007669"/>
    <property type="project" value="UniProtKB-ARBA"/>
</dbReference>
<dbReference type="Proteomes" id="UP000190328">
    <property type="component" value="Unassembled WGS sequence"/>
</dbReference>
<dbReference type="AlphaFoldDB" id="A0A1T4R9V1"/>
<protein>
    <submittedName>
        <fullName evidence="2">tRNA1(Val) A37 N6-methylase TrmN6</fullName>
    </submittedName>
</protein>
<name>A0A1T4R9V1_9ENTE</name>
<dbReference type="SUPFAM" id="SSF53335">
    <property type="entry name" value="S-adenosyl-L-methionine-dependent methyltransferases"/>
    <property type="match status" value="1"/>
</dbReference>
<dbReference type="InterPro" id="IPR007848">
    <property type="entry name" value="Small_mtfrase_dom"/>
</dbReference>
<evidence type="ECO:0000313" key="3">
    <source>
        <dbReference type="Proteomes" id="UP000190328"/>
    </source>
</evidence>
<evidence type="ECO:0000313" key="2">
    <source>
        <dbReference type="EMBL" id="SKA12401.1"/>
    </source>
</evidence>
<dbReference type="STRING" id="263852.SAMN02745116_02487"/>
<dbReference type="InterPro" id="IPR050210">
    <property type="entry name" value="tRNA_Adenine-N(6)_MTase"/>
</dbReference>